<organism evidence="1 2">
    <name type="scientific">Paraphaeosphaeria sporulosa</name>
    <dbReference type="NCBI Taxonomy" id="1460663"/>
    <lineage>
        <taxon>Eukaryota</taxon>
        <taxon>Fungi</taxon>
        <taxon>Dikarya</taxon>
        <taxon>Ascomycota</taxon>
        <taxon>Pezizomycotina</taxon>
        <taxon>Dothideomycetes</taxon>
        <taxon>Pleosporomycetidae</taxon>
        <taxon>Pleosporales</taxon>
        <taxon>Massarineae</taxon>
        <taxon>Didymosphaeriaceae</taxon>
        <taxon>Paraphaeosphaeria</taxon>
    </lineage>
</organism>
<dbReference type="Proteomes" id="UP000077069">
    <property type="component" value="Unassembled WGS sequence"/>
</dbReference>
<dbReference type="STRING" id="1460663.A0A177C972"/>
<dbReference type="AlphaFoldDB" id="A0A177C972"/>
<proteinExistence type="predicted"/>
<dbReference type="RefSeq" id="XP_018033635.1">
    <property type="nucleotide sequence ID" value="XM_018179099.1"/>
</dbReference>
<evidence type="ECO:0000313" key="2">
    <source>
        <dbReference type="Proteomes" id="UP000077069"/>
    </source>
</evidence>
<dbReference type="Gene3D" id="3.40.50.1820">
    <property type="entry name" value="alpha/beta hydrolase"/>
    <property type="match status" value="1"/>
</dbReference>
<dbReference type="GeneID" id="28762585"/>
<reference evidence="1 2" key="1">
    <citation type="submission" date="2016-05" db="EMBL/GenBank/DDBJ databases">
        <title>Comparative analysis of secretome profiles of manganese(II)-oxidizing ascomycete fungi.</title>
        <authorList>
            <consortium name="DOE Joint Genome Institute"/>
            <person name="Zeiner C.A."/>
            <person name="Purvine S.O."/>
            <person name="Zink E.M."/>
            <person name="Wu S."/>
            <person name="Pasa-Tolic L."/>
            <person name="Chaput D.L."/>
            <person name="Haridas S."/>
            <person name="Grigoriev I.V."/>
            <person name="Santelli C.M."/>
            <person name="Hansel C.M."/>
        </authorList>
    </citation>
    <scope>NUCLEOTIDE SEQUENCE [LARGE SCALE GENOMIC DNA]</scope>
    <source>
        <strain evidence="1 2">AP3s5-JAC2a</strain>
    </source>
</reference>
<protein>
    <submittedName>
        <fullName evidence="1">Uncharacterized protein</fullName>
    </submittedName>
</protein>
<keyword evidence="2" id="KW-1185">Reference proteome</keyword>
<dbReference type="InParanoid" id="A0A177C972"/>
<dbReference type="EMBL" id="KV441555">
    <property type="protein sequence ID" value="OAG03270.1"/>
    <property type="molecule type" value="Genomic_DNA"/>
</dbReference>
<sequence>MTDRVLRLPRSTSRYYAAPAIDSDHAPWSQNQGGFHQSEIVCILNALCANADTYAFTEYDYYFGGVMSDYWANFVKTLDPIIVGSGYGGNLTR</sequence>
<name>A0A177C972_9PLEO</name>
<gene>
    <name evidence="1" type="ORF">CC84DRAFT_1166988</name>
</gene>
<dbReference type="SUPFAM" id="SSF53474">
    <property type="entry name" value="alpha/beta-Hydrolases"/>
    <property type="match status" value="1"/>
</dbReference>
<dbReference type="InterPro" id="IPR029058">
    <property type="entry name" value="AB_hydrolase_fold"/>
</dbReference>
<dbReference type="OrthoDB" id="408631at2759"/>
<accession>A0A177C972</accession>
<evidence type="ECO:0000313" key="1">
    <source>
        <dbReference type="EMBL" id="OAG03270.1"/>
    </source>
</evidence>